<organism evidence="3 4">
    <name type="scientific">Mucilaginibacter yixingensis</name>
    <dbReference type="NCBI Taxonomy" id="1295612"/>
    <lineage>
        <taxon>Bacteria</taxon>
        <taxon>Pseudomonadati</taxon>
        <taxon>Bacteroidota</taxon>
        <taxon>Sphingobacteriia</taxon>
        <taxon>Sphingobacteriales</taxon>
        <taxon>Sphingobacteriaceae</taxon>
        <taxon>Mucilaginibacter</taxon>
    </lineage>
</organism>
<dbReference type="InterPro" id="IPR013783">
    <property type="entry name" value="Ig-like_fold"/>
</dbReference>
<protein>
    <submittedName>
        <fullName evidence="3">Alpha-galactosidase-like protein</fullName>
    </submittedName>
</protein>
<dbReference type="OrthoDB" id="8631677at2"/>
<keyword evidence="1" id="KW-0472">Membrane</keyword>
<evidence type="ECO:0000313" key="3">
    <source>
        <dbReference type="EMBL" id="PTR00108.1"/>
    </source>
</evidence>
<dbReference type="EMBL" id="QAOQ01000002">
    <property type="protein sequence ID" value="PTR00108.1"/>
    <property type="molecule type" value="Genomic_DNA"/>
</dbReference>
<dbReference type="RefSeq" id="WP_107827998.1">
    <property type="nucleotide sequence ID" value="NZ_CP160205.1"/>
</dbReference>
<reference evidence="3 4" key="1">
    <citation type="submission" date="2018-04" db="EMBL/GenBank/DDBJ databases">
        <title>Genomic Encyclopedia of Archaeal and Bacterial Type Strains, Phase II (KMG-II): from individual species to whole genera.</title>
        <authorList>
            <person name="Goeker M."/>
        </authorList>
    </citation>
    <scope>NUCLEOTIDE SEQUENCE [LARGE SCALE GENOMIC DNA]</scope>
    <source>
        <strain evidence="3 4">DSM 26809</strain>
    </source>
</reference>
<accession>A0A2T5JEB3</accession>
<keyword evidence="4" id="KW-1185">Reference proteome</keyword>
<dbReference type="PANTHER" id="PTHR39198">
    <property type="entry name" value="HYPOTHETICAL MEMBRANE PROTEIN, CONSERVED"/>
    <property type="match status" value="1"/>
</dbReference>
<feature type="transmembrane region" description="Helical" evidence="1">
    <location>
        <begin position="257"/>
        <end position="277"/>
    </location>
</feature>
<sequence>MLSNIPTTNAGLLRRLSSIILILFISGFLARAQQPPSGAKSAFTAKLMNIEAASNEIFRYTTTLHNGSASAKVYELKPDLPAGWMIAFKVDGTQVTSINMDAGKSQDISVEINAAPNAPAKKYVIPIRAVAKPDSLSLNLEAVVKGTYGIFLSTPTGRLSDEVTSGSQKQLPLVVKNTGTLTLNNAQITAQLPAGWEATYEPSAIKQLGPGQTADITATLKVPDKTLAGDYSGTFTATSGSTNTQIAYRLTVKTSLLSGWIGILLIFLAIGIVYYLIRKYGRR</sequence>
<dbReference type="Proteomes" id="UP000244168">
    <property type="component" value="Unassembled WGS sequence"/>
</dbReference>
<dbReference type="Gene3D" id="2.60.40.10">
    <property type="entry name" value="Immunoglobulins"/>
    <property type="match status" value="1"/>
</dbReference>
<comment type="caution">
    <text evidence="3">The sequence shown here is derived from an EMBL/GenBank/DDBJ whole genome shotgun (WGS) entry which is preliminary data.</text>
</comment>
<dbReference type="Pfam" id="PF10633">
    <property type="entry name" value="NPCBM_assoc"/>
    <property type="match status" value="1"/>
</dbReference>
<evidence type="ECO:0000256" key="1">
    <source>
        <dbReference type="SAM" id="Phobius"/>
    </source>
</evidence>
<proteinExistence type="predicted"/>
<evidence type="ECO:0000313" key="4">
    <source>
        <dbReference type="Proteomes" id="UP000244168"/>
    </source>
</evidence>
<name>A0A2T5JEB3_9SPHI</name>
<keyword evidence="1" id="KW-0812">Transmembrane</keyword>
<evidence type="ECO:0000259" key="2">
    <source>
        <dbReference type="Pfam" id="PF10633"/>
    </source>
</evidence>
<keyword evidence="1" id="KW-1133">Transmembrane helix</keyword>
<dbReference type="PANTHER" id="PTHR39198:SF1">
    <property type="entry name" value="ALPHA-GALACTOSIDASE NEW3 DOMAIN-CONTAINING PROTEIN"/>
    <property type="match status" value="1"/>
</dbReference>
<dbReference type="InterPro" id="IPR018905">
    <property type="entry name" value="A-galactase_NEW3"/>
</dbReference>
<gene>
    <name evidence="3" type="ORF">C8P68_102940</name>
</gene>
<dbReference type="AlphaFoldDB" id="A0A2T5JEB3"/>
<feature type="domain" description="Alpha-galactosidase NEW3" evidence="2">
    <location>
        <begin position="164"/>
        <end position="238"/>
    </location>
</feature>